<feature type="domain" description="Heterokaryon incompatibility" evidence="1">
    <location>
        <begin position="172"/>
        <end position="323"/>
    </location>
</feature>
<proteinExistence type="predicted"/>
<dbReference type="EMBL" id="NAJQ01000550">
    <property type="protein sequence ID" value="TKA67777.1"/>
    <property type="molecule type" value="Genomic_DNA"/>
</dbReference>
<protein>
    <recommendedName>
        <fullName evidence="1">Heterokaryon incompatibility domain-containing protein</fullName>
    </recommendedName>
</protein>
<reference evidence="2 3" key="1">
    <citation type="submission" date="2017-03" db="EMBL/GenBank/DDBJ databases">
        <title>Genomes of endolithic fungi from Antarctica.</title>
        <authorList>
            <person name="Coleine C."/>
            <person name="Masonjones S."/>
            <person name="Stajich J.E."/>
        </authorList>
    </citation>
    <scope>NUCLEOTIDE SEQUENCE [LARGE SCALE GENOMIC DNA]</scope>
    <source>
        <strain evidence="2 3">CCFEE 5184</strain>
    </source>
</reference>
<keyword evidence="3" id="KW-1185">Reference proteome</keyword>
<evidence type="ECO:0000313" key="2">
    <source>
        <dbReference type="EMBL" id="TKA67777.1"/>
    </source>
</evidence>
<dbReference type="PANTHER" id="PTHR33112">
    <property type="entry name" value="DOMAIN PROTEIN, PUTATIVE-RELATED"/>
    <property type="match status" value="1"/>
</dbReference>
<evidence type="ECO:0000259" key="1">
    <source>
        <dbReference type="Pfam" id="PF06985"/>
    </source>
</evidence>
<name>A0A4U0WX87_9PEZI</name>
<organism evidence="2 3">
    <name type="scientific">Friedmanniomyces simplex</name>
    <dbReference type="NCBI Taxonomy" id="329884"/>
    <lineage>
        <taxon>Eukaryota</taxon>
        <taxon>Fungi</taxon>
        <taxon>Dikarya</taxon>
        <taxon>Ascomycota</taxon>
        <taxon>Pezizomycotina</taxon>
        <taxon>Dothideomycetes</taxon>
        <taxon>Dothideomycetidae</taxon>
        <taxon>Mycosphaerellales</taxon>
        <taxon>Teratosphaeriaceae</taxon>
        <taxon>Friedmanniomyces</taxon>
    </lineage>
</organism>
<dbReference type="Proteomes" id="UP000309340">
    <property type="component" value="Unassembled WGS sequence"/>
</dbReference>
<dbReference type="AlphaFoldDB" id="A0A4U0WX87"/>
<dbReference type="InterPro" id="IPR010730">
    <property type="entry name" value="HET"/>
</dbReference>
<dbReference type="PANTHER" id="PTHR33112:SF16">
    <property type="entry name" value="HETEROKARYON INCOMPATIBILITY DOMAIN-CONTAINING PROTEIN"/>
    <property type="match status" value="1"/>
</dbReference>
<dbReference type="OrthoDB" id="3789824at2759"/>
<evidence type="ECO:0000313" key="3">
    <source>
        <dbReference type="Proteomes" id="UP000309340"/>
    </source>
</evidence>
<dbReference type="Pfam" id="PF06985">
    <property type="entry name" value="HET"/>
    <property type="match status" value="1"/>
</dbReference>
<sequence length="640" mass="71875">MADARQQQQHQRADFVSSWDTLHSNFSTLDQCASQQGCVACQVFRRALLLKHVTNAYHSLRAGDAQEPVFVRLRRNGGVRVLEVSTGTGADQTTALVALSSANVPRAYPRLTSTEPLHPSRTKKLRGWISSCHAEHSCGNYKFSGRRPTWLIQITSPERLRLVPGNTVTPPYVALSYCWGDKRTTKASELEAPTQVEEPYATNFEKRTTSFATQELSATLKDAIAITHALGVGYIWIDSVCVPQGSWDTEAIRMHEIYGNAYFTLSSSSTVTATDPMLVRQEAWADDIRGCRLYEPWLLNTDMPLDEVRLKAPLAARGWCLQEERLSPRMLYWCAQRAYWACVESQHVEFPQPGGFDYQTIQSLGQQKPQGFLELCRRGDPDALRSGWCDVVASYARRSLSEIRLVDNRFAAFSGLAVRYLNARRSVDASDEYLAGLWSSSIAEDLAWIVKGGGSAERSLQRDRDETTLSSRLRSIPSWSWLSLPLGTEMEMSTTFEPSSLFELECVSSGRPDRLDVEIVADGATVKAINVTGCFRPLISTDPEVMPVPWDFIERLRPGSETWYDFSFDPELPVYARHEDGRILVYEPHKEEVIGQLDYHAAVGSIGRSFSVPMEVAYGQERQLRCLEVGTQAMLLLELE</sequence>
<accession>A0A4U0WX87</accession>
<comment type="caution">
    <text evidence="2">The sequence shown here is derived from an EMBL/GenBank/DDBJ whole genome shotgun (WGS) entry which is preliminary data.</text>
</comment>
<gene>
    <name evidence="2" type="ORF">B0A55_06873</name>
</gene>